<dbReference type="SUPFAM" id="SSF53098">
    <property type="entry name" value="Ribonuclease H-like"/>
    <property type="match status" value="1"/>
</dbReference>
<evidence type="ECO:0000313" key="2">
    <source>
        <dbReference type="RefSeq" id="XP_016446758.2"/>
    </source>
</evidence>
<dbReference type="RefSeq" id="XP_016446758.2">
    <property type="nucleotide sequence ID" value="XM_016591272.2"/>
</dbReference>
<dbReference type="PANTHER" id="PTHR11697:SF230">
    <property type="entry name" value="ZINC FINGER, MYM DOMAIN CONTAINING 1"/>
    <property type="match status" value="1"/>
</dbReference>
<accession>A0A1S3Y3H3</accession>
<dbReference type="InterPro" id="IPR012337">
    <property type="entry name" value="RNaseH-like_sf"/>
</dbReference>
<proteinExistence type="predicted"/>
<dbReference type="KEGG" id="nta:107771825"/>
<organism evidence="1 2">
    <name type="scientific">Nicotiana tabacum</name>
    <name type="common">Common tobacco</name>
    <dbReference type="NCBI Taxonomy" id="4097"/>
    <lineage>
        <taxon>Eukaryota</taxon>
        <taxon>Viridiplantae</taxon>
        <taxon>Streptophyta</taxon>
        <taxon>Embryophyta</taxon>
        <taxon>Tracheophyta</taxon>
        <taxon>Spermatophyta</taxon>
        <taxon>Magnoliopsida</taxon>
        <taxon>eudicotyledons</taxon>
        <taxon>Gunneridae</taxon>
        <taxon>Pentapetalae</taxon>
        <taxon>asterids</taxon>
        <taxon>lamiids</taxon>
        <taxon>Solanales</taxon>
        <taxon>Solanaceae</taxon>
        <taxon>Nicotianoideae</taxon>
        <taxon>Nicotianeae</taxon>
        <taxon>Nicotiana</taxon>
    </lineage>
</organism>
<name>A0A1S3Y3H3_TOBAC</name>
<dbReference type="Pfam" id="PF14291">
    <property type="entry name" value="DUF4371"/>
    <property type="match status" value="1"/>
</dbReference>
<protein>
    <submittedName>
        <fullName evidence="2">Uncharacterized protein LOC107771825</fullName>
    </submittedName>
</protein>
<dbReference type="InterPro" id="IPR055298">
    <property type="entry name" value="AtLOH3-like"/>
</dbReference>
<reference evidence="1" key="1">
    <citation type="journal article" date="2014" name="Nat. Commun.">
        <title>The tobacco genome sequence and its comparison with those of tomato and potato.</title>
        <authorList>
            <person name="Sierro N."/>
            <person name="Battey J.N."/>
            <person name="Ouadi S."/>
            <person name="Bakaher N."/>
            <person name="Bovet L."/>
            <person name="Willig A."/>
            <person name="Goepfert S."/>
            <person name="Peitsch M.C."/>
            <person name="Ivanov N.V."/>
        </authorList>
    </citation>
    <scope>NUCLEOTIDE SEQUENCE [LARGE SCALE GENOMIC DNA]</scope>
</reference>
<dbReference type="GeneID" id="107771825"/>
<dbReference type="STRING" id="4097.A0A1S3Y3H3"/>
<dbReference type="OMA" id="SAHCIHY"/>
<dbReference type="RefSeq" id="XP_016446758.1">
    <property type="nucleotide sequence ID" value="XM_016591272.1"/>
</dbReference>
<dbReference type="Proteomes" id="UP000790787">
    <property type="component" value="Chromosome 23"/>
</dbReference>
<reference evidence="2" key="2">
    <citation type="submission" date="2025-08" db="UniProtKB">
        <authorList>
            <consortium name="RefSeq"/>
        </authorList>
    </citation>
    <scope>IDENTIFICATION</scope>
    <source>
        <tissue evidence="2">Leaf</tissue>
    </source>
</reference>
<gene>
    <name evidence="2" type="primary">LOC107771825</name>
</gene>
<dbReference type="PaxDb" id="4097-A0A1S3Y3H3"/>
<keyword evidence="1" id="KW-1185">Reference proteome</keyword>
<dbReference type="PANTHER" id="PTHR11697">
    <property type="entry name" value="GENERAL TRANSCRIPTION FACTOR 2-RELATED ZINC FINGER PROTEIN"/>
    <property type="match status" value="1"/>
</dbReference>
<sequence length="266" mass="30537">MCSPMIQKDIINACAKETIKVIIEDLDGNFFGILVDESKDISHKEQMTFVLRYVNKEGEVIERFVGIIHVNDTSAQSLKKKIDSFLLYHSLSSSQIRRKDYDGASNMQGELRGLKTLIMNETPSAHCIHYFAHQLQLTLVALVVKHSDVNDFFCIVTNVLNIVGASFKRRDLLRQYQAEKLEELLISGEVYTGRGLNQERGLQRPGDTRWGFHYRMLDNLIVLFSSIIHVLEFIACEGPNYADRLVAESLMTKIKEFEFVFMLHLM</sequence>
<dbReference type="AlphaFoldDB" id="A0A1S3Y3H3"/>
<evidence type="ECO:0000313" key="1">
    <source>
        <dbReference type="Proteomes" id="UP000790787"/>
    </source>
</evidence>
<dbReference type="OrthoDB" id="6621980at2759"/>
<dbReference type="InterPro" id="IPR025398">
    <property type="entry name" value="DUF4371"/>
</dbReference>